<dbReference type="GO" id="GO:0005886">
    <property type="term" value="C:plasma membrane"/>
    <property type="evidence" value="ECO:0007669"/>
    <property type="project" value="UniProtKB-SubCell"/>
</dbReference>
<keyword evidence="4 7" id="KW-1133">Transmembrane helix</keyword>
<comment type="function">
    <text evidence="7">Essential cell division protein.</text>
</comment>
<dbReference type="GO" id="GO:0032153">
    <property type="term" value="C:cell division site"/>
    <property type="evidence" value="ECO:0007669"/>
    <property type="project" value="UniProtKB-UniRule"/>
</dbReference>
<dbReference type="HAMAP" id="MF_00910">
    <property type="entry name" value="FtsL"/>
    <property type="match status" value="1"/>
</dbReference>
<dbReference type="Proteomes" id="UP000309673">
    <property type="component" value="Unassembled WGS sequence"/>
</dbReference>
<dbReference type="NCBIfam" id="TIGR02209">
    <property type="entry name" value="ftsL_broad"/>
    <property type="match status" value="1"/>
</dbReference>
<dbReference type="AlphaFoldDB" id="A0A4U0FEZ6"/>
<gene>
    <name evidence="7 9" type="primary">ftsL</name>
    <name evidence="9" type="ORF">E5161_05690</name>
</gene>
<dbReference type="InterPro" id="IPR011922">
    <property type="entry name" value="Cell_div_FtsL"/>
</dbReference>
<keyword evidence="6 7" id="KW-0131">Cell cycle</keyword>
<comment type="subcellular location">
    <subcellularLocation>
        <location evidence="7">Cell membrane</location>
        <topology evidence="7">Single-pass type II membrane protein</topology>
    </subcellularLocation>
    <text evidence="7">Localizes to the division septum where it forms a ring structure.</text>
</comment>
<evidence type="ECO:0000256" key="7">
    <source>
        <dbReference type="HAMAP-Rule" id="MF_00910"/>
    </source>
</evidence>
<accession>A0A4U0FEZ6</accession>
<evidence type="ECO:0000256" key="3">
    <source>
        <dbReference type="ARBA" id="ARBA00022692"/>
    </source>
</evidence>
<evidence type="ECO:0000256" key="1">
    <source>
        <dbReference type="ARBA" id="ARBA00022475"/>
    </source>
</evidence>
<keyword evidence="5 7" id="KW-0472">Membrane</keyword>
<dbReference type="InterPro" id="IPR007060">
    <property type="entry name" value="FtsL/DivIC"/>
</dbReference>
<evidence type="ECO:0000256" key="8">
    <source>
        <dbReference type="NCBIfam" id="TIGR02209"/>
    </source>
</evidence>
<evidence type="ECO:0000256" key="5">
    <source>
        <dbReference type="ARBA" id="ARBA00023136"/>
    </source>
</evidence>
<dbReference type="OrthoDB" id="2988583at2"/>
<dbReference type="RefSeq" id="WP_136776744.1">
    <property type="nucleotide sequence ID" value="NZ_SUPK01000002.1"/>
</dbReference>
<keyword evidence="2 7" id="KW-0132">Cell division</keyword>
<evidence type="ECO:0000256" key="6">
    <source>
        <dbReference type="ARBA" id="ARBA00023306"/>
    </source>
</evidence>
<evidence type="ECO:0000256" key="2">
    <source>
        <dbReference type="ARBA" id="ARBA00022618"/>
    </source>
</evidence>
<dbReference type="GO" id="GO:0043093">
    <property type="term" value="P:FtsZ-dependent cytokinesis"/>
    <property type="evidence" value="ECO:0007669"/>
    <property type="project" value="UniProtKB-UniRule"/>
</dbReference>
<keyword evidence="1 7" id="KW-1003">Cell membrane</keyword>
<feature type="transmembrane region" description="Helical" evidence="7">
    <location>
        <begin position="40"/>
        <end position="61"/>
    </location>
</feature>
<comment type="similarity">
    <text evidence="7">Belongs to the FtsL family.</text>
</comment>
<name>A0A4U0FEZ6_9BACL</name>
<keyword evidence="10" id="KW-1185">Reference proteome</keyword>
<comment type="caution">
    <text evidence="9">The sequence shown here is derived from an EMBL/GenBank/DDBJ whole genome shotgun (WGS) entry which is preliminary data.</text>
</comment>
<evidence type="ECO:0000313" key="9">
    <source>
        <dbReference type="EMBL" id="TJY43380.1"/>
    </source>
</evidence>
<protein>
    <recommendedName>
        <fullName evidence="7 8">Cell division protein FtsL</fullName>
    </recommendedName>
</protein>
<keyword evidence="3 7" id="KW-0812">Transmembrane</keyword>
<reference evidence="9 10" key="1">
    <citation type="submission" date="2019-04" db="EMBL/GenBank/DDBJ databases">
        <title>Cohnella sp. nov., isolated from soil.</title>
        <authorList>
            <person name="Kim W."/>
        </authorList>
    </citation>
    <scope>NUCLEOTIDE SEQUENCE [LARGE SCALE GENOMIC DNA]</scope>
    <source>
        <strain evidence="9 10">CAU 1483</strain>
    </source>
</reference>
<proteinExistence type="inferred from homology"/>
<evidence type="ECO:0000313" key="10">
    <source>
        <dbReference type="Proteomes" id="UP000309673"/>
    </source>
</evidence>
<dbReference type="EMBL" id="SUPK01000002">
    <property type="protein sequence ID" value="TJY43380.1"/>
    <property type="molecule type" value="Genomic_DNA"/>
</dbReference>
<organism evidence="9 10">
    <name type="scientific">Cohnella pontilimi</name>
    <dbReference type="NCBI Taxonomy" id="2564100"/>
    <lineage>
        <taxon>Bacteria</taxon>
        <taxon>Bacillati</taxon>
        <taxon>Bacillota</taxon>
        <taxon>Bacilli</taxon>
        <taxon>Bacillales</taxon>
        <taxon>Paenibacillaceae</taxon>
        <taxon>Cohnella</taxon>
    </lineage>
</organism>
<evidence type="ECO:0000256" key="4">
    <source>
        <dbReference type="ARBA" id="ARBA00022989"/>
    </source>
</evidence>
<dbReference type="Pfam" id="PF04977">
    <property type="entry name" value="DivIC"/>
    <property type="match status" value="1"/>
</dbReference>
<sequence>MAYYGNLALRPERKPQQQAQPVKQRERVIRRRQLPMGEKLLYLFTLALFVIVAGVVLFRYAQIYQVNREIQEINRKYEQTTVQIKELQREVERLSDPGRINKKATEMGMVPLDPEGIRVGENGTAVAMNSKK</sequence>